<feature type="compositionally biased region" description="Basic and acidic residues" evidence="9">
    <location>
        <begin position="317"/>
        <end position="329"/>
    </location>
</feature>
<feature type="compositionally biased region" description="Basic residues" evidence="9">
    <location>
        <begin position="245"/>
        <end position="263"/>
    </location>
</feature>
<dbReference type="PANTHER" id="PTHR37984">
    <property type="entry name" value="PROTEIN CBG26694"/>
    <property type="match status" value="1"/>
</dbReference>
<gene>
    <name evidence="13" type="ORF">JYU34_003468</name>
</gene>
<keyword evidence="8" id="KW-0511">Multifunctional enzyme</keyword>
<dbReference type="EMBL" id="JAHIBW010000005">
    <property type="protein sequence ID" value="KAG7310665.1"/>
    <property type="molecule type" value="Genomic_DNA"/>
</dbReference>
<feature type="compositionally biased region" description="Basic and acidic residues" evidence="9">
    <location>
        <begin position="66"/>
        <end position="91"/>
    </location>
</feature>
<evidence type="ECO:0000256" key="1">
    <source>
        <dbReference type="ARBA" id="ARBA00012493"/>
    </source>
</evidence>
<organism evidence="13 14">
    <name type="scientific">Plutella xylostella</name>
    <name type="common">Diamondback moth</name>
    <name type="synonym">Plutella maculipennis</name>
    <dbReference type="NCBI Taxonomy" id="51655"/>
    <lineage>
        <taxon>Eukaryota</taxon>
        <taxon>Metazoa</taxon>
        <taxon>Ecdysozoa</taxon>
        <taxon>Arthropoda</taxon>
        <taxon>Hexapoda</taxon>
        <taxon>Insecta</taxon>
        <taxon>Pterygota</taxon>
        <taxon>Neoptera</taxon>
        <taxon>Endopterygota</taxon>
        <taxon>Lepidoptera</taxon>
        <taxon>Glossata</taxon>
        <taxon>Ditrysia</taxon>
        <taxon>Yponomeutoidea</taxon>
        <taxon>Plutellidae</taxon>
        <taxon>Plutella</taxon>
    </lineage>
</organism>
<dbReference type="InterPro" id="IPR000477">
    <property type="entry name" value="RT_dom"/>
</dbReference>
<evidence type="ECO:0000256" key="8">
    <source>
        <dbReference type="ARBA" id="ARBA00023268"/>
    </source>
</evidence>
<dbReference type="SUPFAM" id="SSF57756">
    <property type="entry name" value="Retrovirus zinc finger-like domains"/>
    <property type="match status" value="1"/>
</dbReference>
<dbReference type="CDD" id="cd09274">
    <property type="entry name" value="RNase_HI_RT_Ty3"/>
    <property type="match status" value="1"/>
</dbReference>
<dbReference type="InterPro" id="IPR012337">
    <property type="entry name" value="RNaseH-like_sf"/>
</dbReference>
<evidence type="ECO:0000256" key="5">
    <source>
        <dbReference type="ARBA" id="ARBA00022722"/>
    </source>
</evidence>
<feature type="compositionally biased region" description="Basic and acidic residues" evidence="9">
    <location>
        <begin position="105"/>
        <end position="140"/>
    </location>
</feature>
<feature type="compositionally biased region" description="Basic and acidic residues" evidence="9">
    <location>
        <begin position="229"/>
        <end position="244"/>
    </location>
</feature>
<dbReference type="Pfam" id="PF17921">
    <property type="entry name" value="Integrase_H2C2"/>
    <property type="match status" value="1"/>
</dbReference>
<dbReference type="Pfam" id="PF00665">
    <property type="entry name" value="rve"/>
    <property type="match status" value="1"/>
</dbReference>
<dbReference type="SUPFAM" id="SSF53098">
    <property type="entry name" value="Ribonuclease H-like"/>
    <property type="match status" value="1"/>
</dbReference>
<evidence type="ECO:0000259" key="11">
    <source>
        <dbReference type="PROSITE" id="PS50878"/>
    </source>
</evidence>
<feature type="domain" description="Reverse transcriptase" evidence="11">
    <location>
        <begin position="922"/>
        <end position="1101"/>
    </location>
</feature>
<evidence type="ECO:0000256" key="7">
    <source>
        <dbReference type="ARBA" id="ARBA00022759"/>
    </source>
</evidence>
<dbReference type="PANTHER" id="PTHR37984:SF5">
    <property type="entry name" value="PROTEIN NYNRIN-LIKE"/>
    <property type="match status" value="1"/>
</dbReference>
<name>A0ABQ7R041_PLUXY</name>
<feature type="chain" id="PRO_5047087664" description="RNA-directed DNA polymerase" evidence="10">
    <location>
        <begin position="18"/>
        <end position="1757"/>
    </location>
</feature>
<evidence type="ECO:0000256" key="9">
    <source>
        <dbReference type="SAM" id="MobiDB-lite"/>
    </source>
</evidence>
<keyword evidence="2" id="KW-0645">Protease</keyword>
<evidence type="ECO:0000259" key="12">
    <source>
        <dbReference type="PROSITE" id="PS50994"/>
    </source>
</evidence>
<reference evidence="13 14" key="1">
    <citation type="submission" date="2021-06" db="EMBL/GenBank/DDBJ databases">
        <title>A haploid diamondback moth (Plutella xylostella L.) genome assembly resolves 31 chromosomes and identifies a diamide resistance mutation.</title>
        <authorList>
            <person name="Ward C.M."/>
            <person name="Perry K.D."/>
            <person name="Baker G."/>
            <person name="Powis K."/>
            <person name="Heckel D.G."/>
            <person name="Baxter S.W."/>
        </authorList>
    </citation>
    <scope>NUCLEOTIDE SEQUENCE [LARGE SCALE GENOMIC DNA]</scope>
    <source>
        <strain evidence="13 14">LV</strain>
        <tissue evidence="13">Single pupa</tissue>
    </source>
</reference>
<dbReference type="Pfam" id="PF00078">
    <property type="entry name" value="RVT_1"/>
    <property type="match status" value="1"/>
</dbReference>
<proteinExistence type="predicted"/>
<keyword evidence="3" id="KW-0808">Transferase</keyword>
<keyword evidence="14" id="KW-1185">Reference proteome</keyword>
<accession>A0ABQ7R041</accession>
<dbReference type="Pfam" id="PF17919">
    <property type="entry name" value="RT_RNaseH_2"/>
    <property type="match status" value="1"/>
</dbReference>
<dbReference type="Gene3D" id="2.40.70.10">
    <property type="entry name" value="Acid Proteases"/>
    <property type="match status" value="1"/>
</dbReference>
<dbReference type="InterPro" id="IPR036397">
    <property type="entry name" value="RNaseH_sf"/>
</dbReference>
<protein>
    <recommendedName>
        <fullName evidence="1">RNA-directed DNA polymerase</fullName>
        <ecNumber evidence="1">2.7.7.49</ecNumber>
    </recommendedName>
</protein>
<dbReference type="Gene3D" id="1.10.340.70">
    <property type="match status" value="1"/>
</dbReference>
<dbReference type="Gene3D" id="3.30.420.10">
    <property type="entry name" value="Ribonuclease H-like superfamily/Ribonuclease H"/>
    <property type="match status" value="1"/>
</dbReference>
<dbReference type="Gene3D" id="4.10.60.10">
    <property type="entry name" value="Zinc finger, CCHC-type"/>
    <property type="match status" value="1"/>
</dbReference>
<evidence type="ECO:0000256" key="10">
    <source>
        <dbReference type="SAM" id="SignalP"/>
    </source>
</evidence>
<dbReference type="EC" id="2.7.7.49" evidence="1"/>
<feature type="compositionally biased region" description="Basic and acidic residues" evidence="9">
    <location>
        <begin position="290"/>
        <end position="303"/>
    </location>
</feature>
<keyword evidence="5" id="KW-0540">Nuclease</keyword>
<dbReference type="InterPro" id="IPR041588">
    <property type="entry name" value="Integrase_H2C2"/>
</dbReference>
<evidence type="ECO:0000256" key="4">
    <source>
        <dbReference type="ARBA" id="ARBA00022695"/>
    </source>
</evidence>
<feature type="region of interest" description="Disordered" evidence="9">
    <location>
        <begin position="52"/>
        <end position="329"/>
    </location>
</feature>
<dbReference type="InterPro" id="IPR021109">
    <property type="entry name" value="Peptidase_aspartic_dom_sf"/>
</dbReference>
<sequence length="1757" mass="198154">MCALTVGVHSGLYIVYAVHLLLTGQMEDEDAVPYSPTRTSRSGSVRSAILAPRAPLVSQDRAKRRMCGEERDEESSLRERGSSRAGVDHLRSRSRVRGPPCADMDQLRSRSRDRGPSRAAMDHRRSRSRDCDPSRVGVDHRHSRSRGRGISRAGGNHGRSRSRDSGTSRTGVDYRRSRSRGPGSSRAGGNHRRSRDRDCGPSRAGVDHRRSRSRGPGSSRAGGNHRRSRDRDCGPSRAGVDYRRSRSRSPRSSRAGGNHRRSRGRDSCPSRAGVNHARSRSHDPGSPCAGEDHCRSRCRERSPSRSGVNHRSRRRDHGPSRADVNRNSEELLTSKSEGLSQLLSLLKSVNRNDTFDRLSSVHNTVPEFDPSKKEQTMSMWLHKVNECSSIYGWSEKQIVHYALPKLRGVAQRWYEGLSSVLFTWEEWQSKLLQAFPSDENYGQMLSDMLAKRARYTDSLEDYFYDKVALINRCGISGKRAVECILHGIDDRSVRLGAEAVQFDDPNKLLPYLRNAKAARPNGDRKLVKGPIPKNSDLQTRPVSRAVRCLNCKKDGHTVSECRLPIKKCGKCSRVGHETEQCYAKTVAAPDKTVMKISDCIETIEELPKRIKDVSKKFNKVALINGVTFDAFIDFGSECTMMKLSEFRKIYSEYDTTNLPLLKGFGNSVVQAIGKRQVQVLIDSVAADVELIVVPDNAMHVPLLVGQTYTEQPHIVITKTSDYLEIAQPIDLEASHSKVHLFSKTDYVISGLTIIDVYASPSYTGDVYLDETGPRFKNGAQYTVLSGLFSLDKNGVGQIVINNQSTVPLVLEKDFLIIRGREAREEVVSKVLNVRAHSDDSLEAVDASALNIDESLSPENRTRLLTLLQKYRRCIAANLSELGCTSAGEMSIELHDPQPVVYRPYRLAIKEKEKVRDMITDLLDNDVIRPSTSAYASPIVLVRKKSGEFRLCIDYRALNKKTIKENYPMPLIDDQLDILAGNQFYTTLDLASGYYQIGIRESDKYKTAFVTPDGHFEFNRMPFGLANAPATFQRIMNQVLGTARHKEALAYLDDVIIPSKDIEEGMARLESVLELFLNAGLTLNLSKCFFFGRKVDYLGFEVSAEGIRPGSRKIEAVERFPTPENQHNVRQFLGLASFFRRFVPGFSVIAKPMTQLLKKDAKWVWGPEQETAFRSLQKALAEKPTLALYNPQAETELHTDACKIGVAGILLQRDRENVLKPIAYFSRQTTPEEQNYSSYDLETLAVVSSLQKFRVYLIGVPFTIVTDCNSLRATFQKRDMLPRVARWWEQMQEYNFCIEYRPGKSMAHVDALSRNPILGSPPISYDVLTVNDSNWLVTVQDADDEVQRIIGILNNSELTDVVDIKTNYKVKNGKLFRITPQGDRWVVPKGVRWQVVKQNHDDIGHFALDKTLEKISSNYWFPKMRHFIKKYVNSCLECAYSKSSGGKRPGLLHPIEKVNTPFDTIHTDHVGPFVRSSKGNIYILVLIDAFTRYIYLKPVKNTKSSTSIRVFREYFGIFGVPRRVISDRGTSFTSTPFKKFMREKGIKHVLNAVATPRANGQVERYNKTVVDSLTAKCVGSAENKWDDHLPDVQWGINNTLNKGINRTPSEALFGIRLTGSTEAPLVTELGPDVTDTSGHQSLDEIREDISHHVRTNQEAQKIYYDKKRSPAIKYKVGDLVRVERHVPATGTSKKLTPKFQGPYKITHVLDFDRYQIADTPLTQKGNRRYSNVVAVDKIKPWLNFRRPHDSSSSDESDD</sequence>
<dbReference type="PROSITE" id="PS50994">
    <property type="entry name" value="INTEGRASE"/>
    <property type="match status" value="1"/>
</dbReference>
<comment type="caution">
    <text evidence="13">The sequence shown here is derived from an EMBL/GenBank/DDBJ whole genome shotgun (WGS) entry which is preliminary data.</text>
</comment>
<keyword evidence="7" id="KW-0378">Hydrolase</keyword>
<evidence type="ECO:0000313" key="14">
    <source>
        <dbReference type="Proteomes" id="UP000823941"/>
    </source>
</evidence>
<dbReference type="InterPro" id="IPR050951">
    <property type="entry name" value="Retrovirus_Pol_polyprotein"/>
</dbReference>
<dbReference type="Gene3D" id="3.10.10.10">
    <property type="entry name" value="HIV Type 1 Reverse Transcriptase, subunit A, domain 1"/>
    <property type="match status" value="1"/>
</dbReference>
<feature type="compositionally biased region" description="Basic and acidic residues" evidence="9">
    <location>
        <begin position="161"/>
        <end position="176"/>
    </location>
</feature>
<keyword evidence="10" id="KW-0732">Signal</keyword>
<feature type="signal peptide" evidence="10">
    <location>
        <begin position="1"/>
        <end position="17"/>
    </location>
</feature>
<keyword evidence="6" id="KW-0064">Aspartyl protease</keyword>
<keyword evidence="7" id="KW-0255">Endonuclease</keyword>
<dbReference type="InterPro" id="IPR041577">
    <property type="entry name" value="RT_RNaseH_2"/>
</dbReference>
<evidence type="ECO:0000256" key="2">
    <source>
        <dbReference type="ARBA" id="ARBA00022670"/>
    </source>
</evidence>
<dbReference type="InterPro" id="IPR043502">
    <property type="entry name" value="DNA/RNA_pol_sf"/>
</dbReference>
<evidence type="ECO:0000313" key="13">
    <source>
        <dbReference type="EMBL" id="KAG7310665.1"/>
    </source>
</evidence>
<dbReference type="SUPFAM" id="SSF56672">
    <property type="entry name" value="DNA/RNA polymerases"/>
    <property type="match status" value="1"/>
</dbReference>
<dbReference type="InterPro" id="IPR001584">
    <property type="entry name" value="Integrase_cat-core"/>
</dbReference>
<feature type="compositionally biased region" description="Basic and acidic residues" evidence="9">
    <location>
        <begin position="195"/>
        <end position="208"/>
    </location>
</feature>
<dbReference type="Gene3D" id="3.30.70.270">
    <property type="match status" value="2"/>
</dbReference>
<evidence type="ECO:0000256" key="6">
    <source>
        <dbReference type="ARBA" id="ARBA00022750"/>
    </source>
</evidence>
<dbReference type="PROSITE" id="PS50878">
    <property type="entry name" value="RT_POL"/>
    <property type="match status" value="1"/>
</dbReference>
<keyword evidence="4" id="KW-0548">Nucleotidyltransferase</keyword>
<feature type="domain" description="Integrase catalytic" evidence="12">
    <location>
        <begin position="1456"/>
        <end position="1615"/>
    </location>
</feature>
<dbReference type="InterPro" id="IPR036875">
    <property type="entry name" value="Znf_CCHC_sf"/>
</dbReference>
<dbReference type="InterPro" id="IPR043128">
    <property type="entry name" value="Rev_trsase/Diguanyl_cyclase"/>
</dbReference>
<dbReference type="CDD" id="cd01647">
    <property type="entry name" value="RT_LTR"/>
    <property type="match status" value="1"/>
</dbReference>
<dbReference type="Proteomes" id="UP000823941">
    <property type="component" value="Chromosome 5"/>
</dbReference>
<evidence type="ECO:0000256" key="3">
    <source>
        <dbReference type="ARBA" id="ARBA00022679"/>
    </source>
</evidence>